<dbReference type="AlphaFoldDB" id="A0A917ECH9"/>
<reference evidence="1" key="1">
    <citation type="journal article" date="2014" name="Int. J. Syst. Evol. Microbiol.">
        <title>Complete genome sequence of Corynebacterium casei LMG S-19264T (=DSM 44701T), isolated from a smear-ripened cheese.</title>
        <authorList>
            <consortium name="US DOE Joint Genome Institute (JGI-PGF)"/>
            <person name="Walter F."/>
            <person name="Albersmeier A."/>
            <person name="Kalinowski J."/>
            <person name="Ruckert C."/>
        </authorList>
    </citation>
    <scope>NUCLEOTIDE SEQUENCE</scope>
    <source>
        <strain evidence="1">CGMCC 1.15519</strain>
    </source>
</reference>
<keyword evidence="2" id="KW-1185">Reference proteome</keyword>
<comment type="caution">
    <text evidence="1">The sequence shown here is derived from an EMBL/GenBank/DDBJ whole genome shotgun (WGS) entry which is preliminary data.</text>
</comment>
<dbReference type="InterPro" id="IPR036388">
    <property type="entry name" value="WH-like_DNA-bd_sf"/>
</dbReference>
<gene>
    <name evidence="1" type="ORF">GCM10011529_31170</name>
</gene>
<dbReference type="RefSeq" id="WP_188764408.1">
    <property type="nucleotide sequence ID" value="NZ_BMJM01000021.1"/>
</dbReference>
<dbReference type="PANTHER" id="PTHR30319">
    <property type="entry name" value="PHENYLACETIC ACID REGULATOR-RELATED TRANSCRIPTIONAL REPRESSOR"/>
    <property type="match status" value="1"/>
</dbReference>
<dbReference type="GO" id="GO:0006351">
    <property type="term" value="P:DNA-templated transcription"/>
    <property type="evidence" value="ECO:0007669"/>
    <property type="project" value="TreeGrafter"/>
</dbReference>
<protein>
    <recommendedName>
        <fullName evidence="3">PaaX family transcriptional regulator</fullName>
    </recommendedName>
</protein>
<dbReference type="Gene3D" id="3.30.70.2650">
    <property type="match status" value="1"/>
</dbReference>
<name>A0A917ECH9_9SPHN</name>
<evidence type="ECO:0008006" key="3">
    <source>
        <dbReference type="Google" id="ProtNLM"/>
    </source>
</evidence>
<dbReference type="Proteomes" id="UP000635071">
    <property type="component" value="Unassembled WGS sequence"/>
</dbReference>
<evidence type="ECO:0000313" key="1">
    <source>
        <dbReference type="EMBL" id="GGE22352.1"/>
    </source>
</evidence>
<dbReference type="PANTHER" id="PTHR30319:SF1">
    <property type="entry name" value="TRANSCRIPTIONAL REPRESSOR PAAX"/>
    <property type="match status" value="1"/>
</dbReference>
<organism evidence="1 2">
    <name type="scientific">Sandarakinorhabdus glacialis</name>
    <dbReference type="NCBI Taxonomy" id="1614636"/>
    <lineage>
        <taxon>Bacteria</taxon>
        <taxon>Pseudomonadati</taxon>
        <taxon>Pseudomonadota</taxon>
        <taxon>Alphaproteobacteria</taxon>
        <taxon>Sphingomonadales</taxon>
        <taxon>Sphingosinicellaceae</taxon>
        <taxon>Sandarakinorhabdus</taxon>
    </lineage>
</organism>
<evidence type="ECO:0000313" key="2">
    <source>
        <dbReference type="Proteomes" id="UP000635071"/>
    </source>
</evidence>
<proteinExistence type="predicted"/>
<dbReference type="EMBL" id="BMJM01000021">
    <property type="protein sequence ID" value="GGE22352.1"/>
    <property type="molecule type" value="Genomic_DNA"/>
</dbReference>
<accession>A0A917ECH9</accession>
<sequence length="272" mass="29774">MQHISFGDLPQPGARAIVLDLVARGDHPTVTTAVLVKAGAAFGIEATGMRTAIARLRADGRLIQIERGIYARGPQAEPIGRRLRGWRDVIDRQIVWDGGWLLSVTGAAERTDRTTWRRTLRAFDLEGFDEAETNLWIRPDNRAGGAAATRAALTDLGAAPTLFLARVEDLDAGRDSQLRSEWREARQDADYGALTRALAEHRQRSTGEPLATVAATTLVLGREAIRRIIRDPLRPDGLGGVDALRELVSEMVLYDVVGQAAWRAYLNLPAIA</sequence>
<dbReference type="Gene3D" id="1.10.10.10">
    <property type="entry name" value="Winged helix-like DNA-binding domain superfamily/Winged helix DNA-binding domain"/>
    <property type="match status" value="1"/>
</dbReference>
<reference evidence="1" key="2">
    <citation type="submission" date="2020-09" db="EMBL/GenBank/DDBJ databases">
        <authorList>
            <person name="Sun Q."/>
            <person name="Zhou Y."/>
        </authorList>
    </citation>
    <scope>NUCLEOTIDE SEQUENCE</scope>
    <source>
        <strain evidence="1">CGMCC 1.15519</strain>
    </source>
</reference>